<accession>A0A2C9VK42</accession>
<dbReference type="AlphaFoldDB" id="A0A2C9VK42"/>
<dbReference type="EMBL" id="CM004393">
    <property type="protein sequence ID" value="OAY45857.1"/>
    <property type="molecule type" value="Genomic_DNA"/>
</dbReference>
<name>A0A2C9VK42_MANES</name>
<gene>
    <name evidence="2" type="ORF">MANES_07G097700</name>
</gene>
<reference evidence="2" key="1">
    <citation type="submission" date="2016-02" db="EMBL/GenBank/DDBJ databases">
        <title>WGS assembly of Manihot esculenta.</title>
        <authorList>
            <person name="Bredeson J.V."/>
            <person name="Prochnik S.E."/>
            <person name="Lyons J.B."/>
            <person name="Schmutz J."/>
            <person name="Grimwood J."/>
            <person name="Vrebalov J."/>
            <person name="Bart R.S."/>
            <person name="Amuge T."/>
            <person name="Ferguson M.E."/>
            <person name="Green R."/>
            <person name="Putnam N."/>
            <person name="Stites J."/>
            <person name="Rounsley S."/>
            <person name="Rokhsar D.S."/>
        </authorList>
    </citation>
    <scope>NUCLEOTIDE SEQUENCE [LARGE SCALE GENOMIC DNA]</scope>
    <source>
        <tissue evidence="2">Leaf</tissue>
    </source>
</reference>
<sequence>MSIRAEPGSSSSHRSRDMWKGLWNLKLPLKLTIFMWKFLQDRLLTNEQLNGKISSFPVECAFCGEKQSLVHLFFNCPRVMRI</sequence>
<protein>
    <recommendedName>
        <fullName evidence="1">Reverse transcriptase zinc-binding domain-containing protein</fullName>
    </recommendedName>
</protein>
<dbReference type="InterPro" id="IPR026960">
    <property type="entry name" value="RVT-Znf"/>
</dbReference>
<evidence type="ECO:0000313" key="2">
    <source>
        <dbReference type="EMBL" id="OAY45857.1"/>
    </source>
</evidence>
<evidence type="ECO:0000259" key="1">
    <source>
        <dbReference type="Pfam" id="PF13966"/>
    </source>
</evidence>
<feature type="domain" description="Reverse transcriptase zinc-binding" evidence="1">
    <location>
        <begin position="14"/>
        <end position="78"/>
    </location>
</feature>
<dbReference type="Pfam" id="PF13966">
    <property type="entry name" value="zf-RVT"/>
    <property type="match status" value="1"/>
</dbReference>
<organism evidence="2">
    <name type="scientific">Manihot esculenta</name>
    <name type="common">Cassava</name>
    <name type="synonym">Jatropha manihot</name>
    <dbReference type="NCBI Taxonomy" id="3983"/>
    <lineage>
        <taxon>Eukaryota</taxon>
        <taxon>Viridiplantae</taxon>
        <taxon>Streptophyta</taxon>
        <taxon>Embryophyta</taxon>
        <taxon>Tracheophyta</taxon>
        <taxon>Spermatophyta</taxon>
        <taxon>Magnoliopsida</taxon>
        <taxon>eudicotyledons</taxon>
        <taxon>Gunneridae</taxon>
        <taxon>Pentapetalae</taxon>
        <taxon>rosids</taxon>
        <taxon>fabids</taxon>
        <taxon>Malpighiales</taxon>
        <taxon>Euphorbiaceae</taxon>
        <taxon>Crotonoideae</taxon>
        <taxon>Manihoteae</taxon>
        <taxon>Manihot</taxon>
    </lineage>
</organism>
<proteinExistence type="predicted"/>